<dbReference type="PANTHER" id="PTHR33875:SF2">
    <property type="entry name" value="ACR183CP"/>
    <property type="match status" value="1"/>
</dbReference>
<dbReference type="OrthoDB" id="37297at2759"/>
<protein>
    <submittedName>
        <fullName evidence="1">Uncharacterized protein</fullName>
    </submittedName>
</protein>
<organism evidence="1 2">
    <name type="scientific">[Emmonsia] crescens</name>
    <dbReference type="NCBI Taxonomy" id="73230"/>
    <lineage>
        <taxon>Eukaryota</taxon>
        <taxon>Fungi</taxon>
        <taxon>Dikarya</taxon>
        <taxon>Ascomycota</taxon>
        <taxon>Pezizomycotina</taxon>
        <taxon>Eurotiomycetes</taxon>
        <taxon>Eurotiomycetidae</taxon>
        <taxon>Onygenales</taxon>
        <taxon>Ajellomycetaceae</taxon>
        <taxon>Emergomyces</taxon>
    </lineage>
</organism>
<dbReference type="VEuPathDB" id="FungiDB:EMCG_08842"/>
<reference evidence="2" key="1">
    <citation type="journal article" date="2015" name="PLoS Genet.">
        <title>The dynamic genome and transcriptome of the human fungal pathogen Blastomyces and close relative Emmonsia.</title>
        <authorList>
            <person name="Munoz J.F."/>
            <person name="Gauthier G.M."/>
            <person name="Desjardins C.A."/>
            <person name="Gallo J.E."/>
            <person name="Holder J."/>
            <person name="Sullivan T.D."/>
            <person name="Marty A.J."/>
            <person name="Carmen J.C."/>
            <person name="Chen Z."/>
            <person name="Ding L."/>
            <person name="Gujja S."/>
            <person name="Magrini V."/>
            <person name="Misas E."/>
            <person name="Mitreva M."/>
            <person name="Priest M."/>
            <person name="Saif S."/>
            <person name="Whiston E.A."/>
            <person name="Young S."/>
            <person name="Zeng Q."/>
            <person name="Goldman W.E."/>
            <person name="Mardis E.R."/>
            <person name="Taylor J.W."/>
            <person name="McEwen J.G."/>
            <person name="Clay O.K."/>
            <person name="Klein B.S."/>
            <person name="Cuomo C.A."/>
        </authorList>
    </citation>
    <scope>NUCLEOTIDE SEQUENCE [LARGE SCALE GENOMIC DNA]</scope>
    <source>
        <strain evidence="2">UAMH 3008</strain>
    </source>
</reference>
<dbReference type="EMBL" id="LCZI01000671">
    <property type="protein sequence ID" value="KKZ65326.1"/>
    <property type="molecule type" value="Genomic_DNA"/>
</dbReference>
<evidence type="ECO:0000313" key="1">
    <source>
        <dbReference type="EMBL" id="KKZ65326.1"/>
    </source>
</evidence>
<dbReference type="Proteomes" id="UP000034164">
    <property type="component" value="Unassembled WGS sequence"/>
</dbReference>
<proteinExistence type="predicted"/>
<sequence length="213" mass="23792">MTLAPKFAGQKLSAGGLADTKHTLEIYLDYVCPYSAKLFNTFYPTITPLLNNSNSNSTYPKNLQVIFRQHIQPWHPSSTLTHEAGVAVLKLAPEKFWPFSAALFAKQKEFFDVNVVNEKRNDTYVRLAKIGAEVGVDEGAMLKLLKVSDQPDKDGALNVGNGVTNDLKVMVKAARLIGTHVTPTVYFDGVEERSISSSFTREQWEEWLQKNVV</sequence>
<dbReference type="InterPro" id="IPR036249">
    <property type="entry name" value="Thioredoxin-like_sf"/>
</dbReference>
<dbReference type="Gene3D" id="3.40.30.10">
    <property type="entry name" value="Glutaredoxin"/>
    <property type="match status" value="1"/>
</dbReference>
<evidence type="ECO:0000313" key="2">
    <source>
        <dbReference type="Proteomes" id="UP000034164"/>
    </source>
</evidence>
<comment type="caution">
    <text evidence="1">The sequence shown here is derived from an EMBL/GenBank/DDBJ whole genome shotgun (WGS) entry which is preliminary data.</text>
</comment>
<dbReference type="PANTHER" id="PTHR33875">
    <property type="entry name" value="OS09G0542200 PROTEIN"/>
    <property type="match status" value="1"/>
</dbReference>
<gene>
    <name evidence="1" type="ORF">EMCG_08842</name>
</gene>
<name>A0A0G2JA92_9EURO</name>
<dbReference type="SUPFAM" id="SSF52833">
    <property type="entry name" value="Thioredoxin-like"/>
    <property type="match status" value="1"/>
</dbReference>
<accession>A0A0G2JA92</accession>
<dbReference type="AlphaFoldDB" id="A0A0G2JA92"/>